<organism evidence="2 3">
    <name type="scientific">Oryza meyeriana var. granulata</name>
    <dbReference type="NCBI Taxonomy" id="110450"/>
    <lineage>
        <taxon>Eukaryota</taxon>
        <taxon>Viridiplantae</taxon>
        <taxon>Streptophyta</taxon>
        <taxon>Embryophyta</taxon>
        <taxon>Tracheophyta</taxon>
        <taxon>Spermatophyta</taxon>
        <taxon>Magnoliopsida</taxon>
        <taxon>Liliopsida</taxon>
        <taxon>Poales</taxon>
        <taxon>Poaceae</taxon>
        <taxon>BOP clade</taxon>
        <taxon>Oryzoideae</taxon>
        <taxon>Oryzeae</taxon>
        <taxon>Oryzinae</taxon>
        <taxon>Oryza</taxon>
        <taxon>Oryza meyeriana</taxon>
    </lineage>
</organism>
<evidence type="ECO:0000313" key="3">
    <source>
        <dbReference type="Proteomes" id="UP000479710"/>
    </source>
</evidence>
<dbReference type="SUPFAM" id="SSF57756">
    <property type="entry name" value="Retrovirus zinc finger-like domains"/>
    <property type="match status" value="1"/>
</dbReference>
<sequence length="118" mass="13391">MKLEHAIKASTSTNKGGYELQRRRKGKKKRSMNKPYGQQNQMCHRCGTLGHWSRICHEVLHIIDVHHAKQRKKKKSKTYHASKKGPLSTIIIPNITPPVAVGDDDCVTINIDDEGLPR</sequence>
<name>A0A6G1E3K9_9ORYZ</name>
<dbReference type="OrthoDB" id="1299025at2759"/>
<dbReference type="InterPro" id="IPR036875">
    <property type="entry name" value="Znf_CCHC_sf"/>
</dbReference>
<dbReference type="GO" id="GO:0008270">
    <property type="term" value="F:zinc ion binding"/>
    <property type="evidence" value="ECO:0007669"/>
    <property type="project" value="InterPro"/>
</dbReference>
<dbReference type="Gene3D" id="4.10.60.10">
    <property type="entry name" value="Zinc finger, CCHC-type"/>
    <property type="match status" value="1"/>
</dbReference>
<evidence type="ECO:0008006" key="4">
    <source>
        <dbReference type="Google" id="ProtNLM"/>
    </source>
</evidence>
<protein>
    <recommendedName>
        <fullName evidence="4">CCHC-type domain-containing protein</fullName>
    </recommendedName>
</protein>
<feature type="compositionally biased region" description="Basic residues" evidence="1">
    <location>
        <begin position="22"/>
        <end position="32"/>
    </location>
</feature>
<dbReference type="GO" id="GO:0003676">
    <property type="term" value="F:nucleic acid binding"/>
    <property type="evidence" value="ECO:0007669"/>
    <property type="project" value="InterPro"/>
</dbReference>
<keyword evidence="3" id="KW-1185">Reference proteome</keyword>
<proteinExistence type="predicted"/>
<dbReference type="Proteomes" id="UP000479710">
    <property type="component" value="Unassembled WGS sequence"/>
</dbReference>
<gene>
    <name evidence="2" type="ORF">E2562_029029</name>
</gene>
<reference evidence="2 3" key="1">
    <citation type="submission" date="2019-11" db="EMBL/GenBank/DDBJ databases">
        <title>Whole genome sequence of Oryza granulata.</title>
        <authorList>
            <person name="Li W."/>
        </authorList>
    </citation>
    <scope>NUCLEOTIDE SEQUENCE [LARGE SCALE GENOMIC DNA]</scope>
    <source>
        <strain evidence="3">cv. Menghai</strain>
        <tissue evidence="2">Leaf</tissue>
    </source>
</reference>
<evidence type="ECO:0000313" key="2">
    <source>
        <dbReference type="EMBL" id="KAF0919261.1"/>
    </source>
</evidence>
<dbReference type="AlphaFoldDB" id="A0A6G1E3K9"/>
<dbReference type="EMBL" id="SPHZ02000005">
    <property type="protein sequence ID" value="KAF0919261.1"/>
    <property type="molecule type" value="Genomic_DNA"/>
</dbReference>
<comment type="caution">
    <text evidence="2">The sequence shown here is derived from an EMBL/GenBank/DDBJ whole genome shotgun (WGS) entry which is preliminary data.</text>
</comment>
<accession>A0A6G1E3K9</accession>
<evidence type="ECO:0000256" key="1">
    <source>
        <dbReference type="SAM" id="MobiDB-lite"/>
    </source>
</evidence>
<feature type="region of interest" description="Disordered" evidence="1">
    <location>
        <begin position="1"/>
        <end position="40"/>
    </location>
</feature>